<dbReference type="EMBL" id="ML770052">
    <property type="protein sequence ID" value="KAE9384953.1"/>
    <property type="molecule type" value="Genomic_DNA"/>
</dbReference>
<protein>
    <submittedName>
        <fullName evidence="2">Uncharacterized protein</fullName>
    </submittedName>
</protein>
<evidence type="ECO:0000313" key="2">
    <source>
        <dbReference type="EMBL" id="KAE9384953.1"/>
    </source>
</evidence>
<keyword evidence="3" id="KW-1185">Reference proteome</keyword>
<feature type="compositionally biased region" description="Gly residues" evidence="1">
    <location>
        <begin position="37"/>
        <end position="54"/>
    </location>
</feature>
<accession>A0A6A4GHY3</accession>
<dbReference type="AlphaFoldDB" id="A0A6A4GHY3"/>
<evidence type="ECO:0000313" key="3">
    <source>
        <dbReference type="Proteomes" id="UP000799118"/>
    </source>
</evidence>
<feature type="region of interest" description="Disordered" evidence="1">
    <location>
        <begin position="1"/>
        <end position="70"/>
    </location>
</feature>
<sequence>MAKKETPFSSGDPATPAHIEPTAEWLQEPLFMQGKPVRGGGGGALSCPGAGGGINENKADRGFTDDEKEPPVISLPSTLLASIVCNNKEFSTYLLEPGTPIVGPKPFDINAVLRKAVSSKTNNSHLTHQVTLEGDLSDLSNIEDNDDDVDLESEDKSSHSANTQTPTTSTAKPHSDKASGQGSAA</sequence>
<reference evidence="2" key="1">
    <citation type="journal article" date="2019" name="Environ. Microbiol.">
        <title>Fungal ecological strategies reflected in gene transcription - a case study of two litter decomposers.</title>
        <authorList>
            <person name="Barbi F."/>
            <person name="Kohler A."/>
            <person name="Barry K."/>
            <person name="Baskaran P."/>
            <person name="Daum C."/>
            <person name="Fauchery L."/>
            <person name="Ihrmark K."/>
            <person name="Kuo A."/>
            <person name="LaButti K."/>
            <person name="Lipzen A."/>
            <person name="Morin E."/>
            <person name="Grigoriev I.V."/>
            <person name="Henrissat B."/>
            <person name="Lindahl B."/>
            <person name="Martin F."/>
        </authorList>
    </citation>
    <scope>NUCLEOTIDE SEQUENCE</scope>
    <source>
        <strain evidence="2">JB14</strain>
    </source>
</reference>
<evidence type="ECO:0000256" key="1">
    <source>
        <dbReference type="SAM" id="MobiDB-lite"/>
    </source>
</evidence>
<dbReference type="Proteomes" id="UP000799118">
    <property type="component" value="Unassembled WGS sequence"/>
</dbReference>
<name>A0A6A4GHY3_9AGAR</name>
<feature type="region of interest" description="Disordered" evidence="1">
    <location>
        <begin position="137"/>
        <end position="185"/>
    </location>
</feature>
<feature type="compositionally biased region" description="Acidic residues" evidence="1">
    <location>
        <begin position="141"/>
        <end position="153"/>
    </location>
</feature>
<organism evidence="2 3">
    <name type="scientific">Gymnopus androsaceus JB14</name>
    <dbReference type="NCBI Taxonomy" id="1447944"/>
    <lineage>
        <taxon>Eukaryota</taxon>
        <taxon>Fungi</taxon>
        <taxon>Dikarya</taxon>
        <taxon>Basidiomycota</taxon>
        <taxon>Agaricomycotina</taxon>
        <taxon>Agaricomycetes</taxon>
        <taxon>Agaricomycetidae</taxon>
        <taxon>Agaricales</taxon>
        <taxon>Marasmiineae</taxon>
        <taxon>Omphalotaceae</taxon>
        <taxon>Gymnopus</taxon>
    </lineage>
</organism>
<feature type="compositionally biased region" description="Polar residues" evidence="1">
    <location>
        <begin position="159"/>
        <end position="185"/>
    </location>
</feature>
<gene>
    <name evidence="2" type="ORF">BT96DRAFT_1026741</name>
</gene>
<proteinExistence type="predicted"/>